<feature type="region of interest" description="Disordered" evidence="5">
    <location>
        <begin position="182"/>
        <end position="210"/>
    </location>
</feature>
<accession>A0ABY7CA50</accession>
<dbReference type="EMBL" id="CP110422">
    <property type="protein sequence ID" value="WAQ82051.1"/>
    <property type="molecule type" value="Genomic_DNA"/>
</dbReference>
<organism evidence="6 7">
    <name type="scientific">Puccinia triticina</name>
    <dbReference type="NCBI Taxonomy" id="208348"/>
    <lineage>
        <taxon>Eukaryota</taxon>
        <taxon>Fungi</taxon>
        <taxon>Dikarya</taxon>
        <taxon>Basidiomycota</taxon>
        <taxon>Pucciniomycotina</taxon>
        <taxon>Pucciniomycetes</taxon>
        <taxon>Pucciniales</taxon>
        <taxon>Pucciniaceae</taxon>
        <taxon>Puccinia</taxon>
    </lineage>
</organism>
<keyword evidence="3" id="KW-1133">Transmembrane helix</keyword>
<dbReference type="Proteomes" id="UP001164743">
    <property type="component" value="Chromosome 2A"/>
</dbReference>
<dbReference type="InterPro" id="IPR005178">
    <property type="entry name" value="Ostalpha/TMEM184C"/>
</dbReference>
<dbReference type="GeneID" id="77807273"/>
<name>A0ABY7CA50_9BASI</name>
<keyword evidence="2" id="KW-0812">Transmembrane</keyword>
<evidence type="ECO:0000313" key="7">
    <source>
        <dbReference type="Proteomes" id="UP001164743"/>
    </source>
</evidence>
<reference evidence="6" key="1">
    <citation type="submission" date="2022-10" db="EMBL/GenBank/DDBJ databases">
        <title>Puccinia triticina Genome sequencing and assembly.</title>
        <authorList>
            <person name="Li C."/>
        </authorList>
    </citation>
    <scope>NUCLEOTIDE SEQUENCE</scope>
    <source>
        <strain evidence="6">Pt15</strain>
    </source>
</reference>
<comment type="subcellular location">
    <subcellularLocation>
        <location evidence="1">Membrane</location>
        <topology evidence="1">Multi-pass membrane protein</topology>
    </subcellularLocation>
</comment>
<sequence>MSIKTTVFLVFCQSFLRSFFDHLGLFTPTEYWSCSHIPDAVNALATTVEMAIVGLFQLDAFKSSEISLPELPAFARLSGLRTGHLDGHPVPGRPDPGGAEYTKLRHATSQGANGMDFQAAFGLDPGHARVRDREWVETHAASPTGVGQGGVQGGESVCGGRRREYLLRGRQKQIKLGLVHSPFAANPDPQMPPARQHPFRPPYPHRLRPL</sequence>
<protein>
    <submittedName>
        <fullName evidence="6">Uncharacterized protein</fullName>
    </submittedName>
</protein>
<evidence type="ECO:0000256" key="3">
    <source>
        <dbReference type="ARBA" id="ARBA00022989"/>
    </source>
</evidence>
<evidence type="ECO:0000256" key="2">
    <source>
        <dbReference type="ARBA" id="ARBA00022692"/>
    </source>
</evidence>
<evidence type="ECO:0000256" key="5">
    <source>
        <dbReference type="SAM" id="MobiDB-lite"/>
    </source>
</evidence>
<dbReference type="Pfam" id="PF03619">
    <property type="entry name" value="Solute_trans_a"/>
    <property type="match status" value="1"/>
</dbReference>
<proteinExistence type="predicted"/>
<dbReference type="RefSeq" id="XP_053017606.1">
    <property type="nucleotide sequence ID" value="XM_053166378.1"/>
</dbReference>
<evidence type="ECO:0000256" key="4">
    <source>
        <dbReference type="ARBA" id="ARBA00023136"/>
    </source>
</evidence>
<evidence type="ECO:0000313" key="6">
    <source>
        <dbReference type="EMBL" id="WAQ82051.1"/>
    </source>
</evidence>
<keyword evidence="4" id="KW-0472">Membrane</keyword>
<evidence type="ECO:0000256" key="1">
    <source>
        <dbReference type="ARBA" id="ARBA00004141"/>
    </source>
</evidence>
<gene>
    <name evidence="6" type="ORF">PtA15_2A364</name>
</gene>
<keyword evidence="7" id="KW-1185">Reference proteome</keyword>